<evidence type="ECO:0000313" key="3">
    <source>
        <dbReference type="Proteomes" id="UP000030765"/>
    </source>
</evidence>
<sequence length="60" mass="6919">MSCHVVPRLSSEADGCNELDGRWVQAHLKDGCNMASPMTQMWKSTRNFVVVEWVLFNHRI</sequence>
<gene>
    <name evidence="1" type="ORF">ZHAS_00010090</name>
</gene>
<accession>A0A084VWQ2</accession>
<protein>
    <submittedName>
        <fullName evidence="1 2">Uncharacterized protein</fullName>
    </submittedName>
</protein>
<evidence type="ECO:0000313" key="1">
    <source>
        <dbReference type="EMBL" id="KFB42396.1"/>
    </source>
</evidence>
<dbReference type="EnsemblMetazoa" id="ASIC010090-RA">
    <property type="protein sequence ID" value="ASIC010090-PA"/>
    <property type="gene ID" value="ASIC010090"/>
</dbReference>
<dbReference type="VEuPathDB" id="VectorBase:ASIC010090"/>
<reference evidence="2" key="2">
    <citation type="submission" date="2020-05" db="UniProtKB">
        <authorList>
            <consortium name="EnsemblMetazoa"/>
        </authorList>
    </citation>
    <scope>IDENTIFICATION</scope>
</reference>
<dbReference type="Proteomes" id="UP000030765">
    <property type="component" value="Unassembled WGS sequence"/>
</dbReference>
<name>A0A084VWQ2_ANOSI</name>
<keyword evidence="3" id="KW-1185">Reference proteome</keyword>
<dbReference type="EMBL" id="ATLV01017707">
    <property type="status" value="NOT_ANNOTATED_CDS"/>
    <property type="molecule type" value="Genomic_DNA"/>
</dbReference>
<reference evidence="1 3" key="1">
    <citation type="journal article" date="2014" name="BMC Genomics">
        <title>Genome sequence of Anopheles sinensis provides insight into genetics basis of mosquito competence for malaria parasites.</title>
        <authorList>
            <person name="Zhou D."/>
            <person name="Zhang D."/>
            <person name="Ding G."/>
            <person name="Shi L."/>
            <person name="Hou Q."/>
            <person name="Ye Y."/>
            <person name="Xu Y."/>
            <person name="Zhou H."/>
            <person name="Xiong C."/>
            <person name="Li S."/>
            <person name="Yu J."/>
            <person name="Hong S."/>
            <person name="Yu X."/>
            <person name="Zou P."/>
            <person name="Chen C."/>
            <person name="Chang X."/>
            <person name="Wang W."/>
            <person name="Lv Y."/>
            <person name="Sun Y."/>
            <person name="Ma L."/>
            <person name="Shen B."/>
            <person name="Zhu C."/>
        </authorList>
    </citation>
    <scope>NUCLEOTIDE SEQUENCE [LARGE SCALE GENOMIC DNA]</scope>
</reference>
<evidence type="ECO:0000313" key="2">
    <source>
        <dbReference type="EnsemblMetazoa" id="ASIC010090-PA"/>
    </source>
</evidence>
<organism evidence="1">
    <name type="scientific">Anopheles sinensis</name>
    <name type="common">Mosquito</name>
    <dbReference type="NCBI Taxonomy" id="74873"/>
    <lineage>
        <taxon>Eukaryota</taxon>
        <taxon>Metazoa</taxon>
        <taxon>Ecdysozoa</taxon>
        <taxon>Arthropoda</taxon>
        <taxon>Hexapoda</taxon>
        <taxon>Insecta</taxon>
        <taxon>Pterygota</taxon>
        <taxon>Neoptera</taxon>
        <taxon>Endopterygota</taxon>
        <taxon>Diptera</taxon>
        <taxon>Nematocera</taxon>
        <taxon>Culicoidea</taxon>
        <taxon>Culicidae</taxon>
        <taxon>Anophelinae</taxon>
        <taxon>Anopheles</taxon>
    </lineage>
</organism>
<dbReference type="EMBL" id="KE525181">
    <property type="protein sequence ID" value="KFB42396.1"/>
    <property type="molecule type" value="Genomic_DNA"/>
</dbReference>
<proteinExistence type="predicted"/>
<dbReference type="AlphaFoldDB" id="A0A084VWQ2"/>